<organism evidence="14 15">
    <name type="scientific">Callosobruchus maculatus</name>
    <name type="common">Southern cowpea weevil</name>
    <name type="synonym">Pulse bruchid</name>
    <dbReference type="NCBI Taxonomy" id="64391"/>
    <lineage>
        <taxon>Eukaryota</taxon>
        <taxon>Metazoa</taxon>
        <taxon>Ecdysozoa</taxon>
        <taxon>Arthropoda</taxon>
        <taxon>Hexapoda</taxon>
        <taxon>Insecta</taxon>
        <taxon>Pterygota</taxon>
        <taxon>Neoptera</taxon>
        <taxon>Endopterygota</taxon>
        <taxon>Coleoptera</taxon>
        <taxon>Polyphaga</taxon>
        <taxon>Cucujiformia</taxon>
        <taxon>Chrysomeloidea</taxon>
        <taxon>Chrysomelidae</taxon>
        <taxon>Bruchinae</taxon>
        <taxon>Bruchini</taxon>
        <taxon>Callosobruchus</taxon>
    </lineage>
</organism>
<name>A0A653DR34_CALMS</name>
<dbReference type="SMART" id="SM00980">
    <property type="entry name" value="THAP"/>
    <property type="match status" value="1"/>
</dbReference>
<evidence type="ECO:0000313" key="15">
    <source>
        <dbReference type="Proteomes" id="UP000410492"/>
    </source>
</evidence>
<dbReference type="Proteomes" id="UP000410492">
    <property type="component" value="Unassembled WGS sequence"/>
</dbReference>
<dbReference type="PANTHER" id="PTHR46600">
    <property type="entry name" value="THAP DOMAIN-CONTAINING"/>
    <property type="match status" value="1"/>
</dbReference>
<evidence type="ECO:0000256" key="3">
    <source>
        <dbReference type="ARBA" id="ARBA00022723"/>
    </source>
</evidence>
<dbReference type="Pfam" id="PF05485">
    <property type="entry name" value="THAP"/>
    <property type="match status" value="1"/>
</dbReference>
<evidence type="ECO:0000256" key="5">
    <source>
        <dbReference type="ARBA" id="ARBA00022833"/>
    </source>
</evidence>
<keyword evidence="10" id="KW-0539">Nucleus</keyword>
<dbReference type="Gene3D" id="6.20.210.20">
    <property type="entry name" value="THAP domain"/>
    <property type="match status" value="1"/>
</dbReference>
<comment type="subcellular location">
    <subcellularLocation>
        <location evidence="1">Nucleus</location>
        <location evidence="1">Nucleoplasm</location>
    </subcellularLocation>
</comment>
<accession>A0A653DR34</accession>
<dbReference type="SUPFAM" id="SSF57716">
    <property type="entry name" value="Glucocorticoid receptor-like (DNA-binding domain)"/>
    <property type="match status" value="1"/>
</dbReference>
<evidence type="ECO:0000313" key="14">
    <source>
        <dbReference type="EMBL" id="VEN62693.1"/>
    </source>
</evidence>
<proteinExistence type="inferred from homology"/>
<dbReference type="GO" id="GO:0043565">
    <property type="term" value="F:sequence-specific DNA binding"/>
    <property type="evidence" value="ECO:0007669"/>
    <property type="project" value="InterPro"/>
</dbReference>
<keyword evidence="5" id="KW-0862">Zinc</keyword>
<evidence type="ECO:0000256" key="10">
    <source>
        <dbReference type="ARBA" id="ARBA00023242"/>
    </source>
</evidence>
<dbReference type="InterPro" id="IPR038441">
    <property type="entry name" value="THAP_Znf_sf"/>
</dbReference>
<dbReference type="OrthoDB" id="6775168at2759"/>
<evidence type="ECO:0000256" key="1">
    <source>
        <dbReference type="ARBA" id="ARBA00004642"/>
    </source>
</evidence>
<keyword evidence="4 12" id="KW-0863">Zinc-finger</keyword>
<feature type="domain" description="THAP-type" evidence="13">
    <location>
        <begin position="1"/>
        <end position="82"/>
    </location>
</feature>
<comment type="similarity">
    <text evidence="2">Belongs to the THAP1 family.</text>
</comment>
<dbReference type="PROSITE" id="PS50950">
    <property type="entry name" value="ZF_THAP"/>
    <property type="match status" value="1"/>
</dbReference>
<evidence type="ECO:0000256" key="11">
    <source>
        <dbReference type="ARBA" id="ARBA00023306"/>
    </source>
</evidence>
<dbReference type="PANTHER" id="PTHR46600:SF1">
    <property type="entry name" value="THAP DOMAIN-CONTAINING PROTEIN 1"/>
    <property type="match status" value="1"/>
</dbReference>
<keyword evidence="9" id="KW-0804">Transcription</keyword>
<gene>
    <name evidence="14" type="ORF">CALMAC_LOCUS19734</name>
</gene>
<dbReference type="InterPro" id="IPR026516">
    <property type="entry name" value="THAP1/10"/>
</dbReference>
<evidence type="ECO:0000256" key="6">
    <source>
        <dbReference type="ARBA" id="ARBA00023015"/>
    </source>
</evidence>
<keyword evidence="7" id="KW-0175">Coiled coil</keyword>
<dbReference type="GO" id="GO:0008270">
    <property type="term" value="F:zinc ion binding"/>
    <property type="evidence" value="ECO:0007669"/>
    <property type="project" value="UniProtKB-KW"/>
</dbReference>
<dbReference type="EMBL" id="CAACVG010014042">
    <property type="protein sequence ID" value="VEN62693.1"/>
    <property type="molecule type" value="Genomic_DNA"/>
</dbReference>
<reference evidence="14 15" key="1">
    <citation type="submission" date="2019-01" db="EMBL/GenBank/DDBJ databases">
        <authorList>
            <person name="Sayadi A."/>
        </authorList>
    </citation>
    <scope>NUCLEOTIDE SEQUENCE [LARGE SCALE GENOMIC DNA]</scope>
</reference>
<evidence type="ECO:0000256" key="2">
    <source>
        <dbReference type="ARBA" id="ARBA00006177"/>
    </source>
</evidence>
<sequence>MVRQCYVCKAYDYKPEAQRLTFHRFPLSGERRQLWLSALGYNDNHQFPKRVEICSKHFSASDFSFKDDGSKSLNRDAVPILVHSAFKTSSSRTSR</sequence>
<evidence type="ECO:0000256" key="12">
    <source>
        <dbReference type="PROSITE-ProRule" id="PRU00309"/>
    </source>
</evidence>
<dbReference type="AlphaFoldDB" id="A0A653DR34"/>
<dbReference type="InterPro" id="IPR006612">
    <property type="entry name" value="THAP_Znf"/>
</dbReference>
<dbReference type="SMART" id="SM00692">
    <property type="entry name" value="DM3"/>
    <property type="match status" value="1"/>
</dbReference>
<evidence type="ECO:0000256" key="4">
    <source>
        <dbReference type="ARBA" id="ARBA00022771"/>
    </source>
</evidence>
<keyword evidence="8 12" id="KW-0238">DNA-binding</keyword>
<evidence type="ECO:0000256" key="7">
    <source>
        <dbReference type="ARBA" id="ARBA00023054"/>
    </source>
</evidence>
<protein>
    <recommendedName>
        <fullName evidence="13">THAP-type domain-containing protein</fullName>
    </recommendedName>
</protein>
<keyword evidence="15" id="KW-1185">Reference proteome</keyword>
<evidence type="ECO:0000256" key="8">
    <source>
        <dbReference type="ARBA" id="ARBA00023125"/>
    </source>
</evidence>
<dbReference type="GO" id="GO:0005654">
    <property type="term" value="C:nucleoplasm"/>
    <property type="evidence" value="ECO:0007669"/>
    <property type="project" value="UniProtKB-SubCell"/>
</dbReference>
<evidence type="ECO:0000256" key="9">
    <source>
        <dbReference type="ARBA" id="ARBA00023163"/>
    </source>
</evidence>
<keyword evidence="6" id="KW-0805">Transcription regulation</keyword>
<keyword evidence="11" id="KW-0131">Cell cycle</keyword>
<keyword evidence="3" id="KW-0479">Metal-binding</keyword>
<evidence type="ECO:0000259" key="13">
    <source>
        <dbReference type="PROSITE" id="PS50950"/>
    </source>
</evidence>